<dbReference type="SFLD" id="SFLDS00029">
    <property type="entry name" value="Radical_SAM"/>
    <property type="match status" value="1"/>
</dbReference>
<dbReference type="AlphaFoldDB" id="A0A917IMZ9"/>
<evidence type="ECO:0000313" key="9">
    <source>
        <dbReference type="Proteomes" id="UP000627292"/>
    </source>
</evidence>
<organism evidence="8 9">
    <name type="scientific">Filimonas zeae</name>
    <dbReference type="NCBI Taxonomy" id="1737353"/>
    <lineage>
        <taxon>Bacteria</taxon>
        <taxon>Pseudomonadati</taxon>
        <taxon>Bacteroidota</taxon>
        <taxon>Chitinophagia</taxon>
        <taxon>Chitinophagales</taxon>
        <taxon>Chitinophagaceae</taxon>
        <taxon>Filimonas</taxon>
    </lineage>
</organism>
<keyword evidence="2" id="KW-0004">4Fe-4S</keyword>
<name>A0A917IMZ9_9BACT</name>
<keyword evidence="5" id="KW-0408">Iron</keyword>
<dbReference type="InterPro" id="IPR034457">
    <property type="entry name" value="Organic_radical-activating"/>
</dbReference>
<evidence type="ECO:0000256" key="4">
    <source>
        <dbReference type="ARBA" id="ARBA00022723"/>
    </source>
</evidence>
<sequence>MKQPLYIHNFIPVTAAEGPGNRACLWVQGCAIRCKGCMVPHTWDKHKGRIADTDQLIQQILATPDIEGLTVLGGEPMDQAEALLPLLQAVTAQGLSLMLFSGYTRETLLASGGAAQKAIIDLCDIFVDGPYMQELTDFSRPWVGSSNQRIFFQTPRYQHLESQLNTISNKVEIRINDEGTITLNGMLPQEQFNELRELLKHL</sequence>
<dbReference type="Pfam" id="PF13353">
    <property type="entry name" value="Fer4_12"/>
    <property type="match status" value="1"/>
</dbReference>
<dbReference type="InterPro" id="IPR007197">
    <property type="entry name" value="rSAM"/>
</dbReference>
<accession>A0A917IMZ9</accession>
<dbReference type="GO" id="GO:0051539">
    <property type="term" value="F:4 iron, 4 sulfur cluster binding"/>
    <property type="evidence" value="ECO:0007669"/>
    <property type="project" value="UniProtKB-KW"/>
</dbReference>
<dbReference type="GO" id="GO:0043365">
    <property type="term" value="F:[formate-C-acetyltransferase]-activating enzyme activity"/>
    <property type="evidence" value="ECO:0007669"/>
    <property type="project" value="InterPro"/>
</dbReference>
<dbReference type="GO" id="GO:0004748">
    <property type="term" value="F:ribonucleoside-diphosphate reductase activity, thioredoxin disulfide as acceptor"/>
    <property type="evidence" value="ECO:0007669"/>
    <property type="project" value="TreeGrafter"/>
</dbReference>
<keyword evidence="4" id="KW-0479">Metal-binding</keyword>
<dbReference type="SFLD" id="SFLDG01063">
    <property type="entry name" value="activating_enzymes__group_1"/>
    <property type="match status" value="1"/>
</dbReference>
<dbReference type="PROSITE" id="PS51918">
    <property type="entry name" value="RADICAL_SAM"/>
    <property type="match status" value="1"/>
</dbReference>
<keyword evidence="9" id="KW-1185">Reference proteome</keyword>
<dbReference type="Proteomes" id="UP000627292">
    <property type="component" value="Unassembled WGS sequence"/>
</dbReference>
<dbReference type="SFLD" id="SFLDF00299">
    <property type="entry name" value="anaerobic_ribonucleoside-triph"/>
    <property type="match status" value="1"/>
</dbReference>
<dbReference type="PANTHER" id="PTHR30352:SF2">
    <property type="entry name" value="ANAEROBIC RIBONUCLEOSIDE-TRIPHOSPHATE REDUCTASE-ACTIVATING PROTEIN"/>
    <property type="match status" value="1"/>
</dbReference>
<dbReference type="SUPFAM" id="SSF102114">
    <property type="entry name" value="Radical SAM enzymes"/>
    <property type="match status" value="1"/>
</dbReference>
<comment type="caution">
    <text evidence="8">The sequence shown here is derived from an EMBL/GenBank/DDBJ whole genome shotgun (WGS) entry which is preliminary data.</text>
</comment>
<dbReference type="Gene3D" id="3.20.20.70">
    <property type="entry name" value="Aldolase class I"/>
    <property type="match status" value="1"/>
</dbReference>
<dbReference type="InterPro" id="IPR013785">
    <property type="entry name" value="Aldolase_TIM"/>
</dbReference>
<evidence type="ECO:0000256" key="1">
    <source>
        <dbReference type="ARBA" id="ARBA00001966"/>
    </source>
</evidence>
<dbReference type="PANTHER" id="PTHR30352">
    <property type="entry name" value="PYRUVATE FORMATE-LYASE-ACTIVATING ENZYME"/>
    <property type="match status" value="1"/>
</dbReference>
<evidence type="ECO:0000259" key="7">
    <source>
        <dbReference type="PROSITE" id="PS51918"/>
    </source>
</evidence>
<evidence type="ECO:0000256" key="6">
    <source>
        <dbReference type="ARBA" id="ARBA00023014"/>
    </source>
</evidence>
<evidence type="ECO:0000313" key="8">
    <source>
        <dbReference type="EMBL" id="GGH59321.1"/>
    </source>
</evidence>
<dbReference type="InterPro" id="IPR058240">
    <property type="entry name" value="rSAM_sf"/>
</dbReference>
<protein>
    <submittedName>
        <fullName evidence="8">Anaerobic ribonucleoside-triphosphate reductase-activating protein</fullName>
    </submittedName>
</protein>
<gene>
    <name evidence="8" type="primary">nrdG</name>
    <name evidence="8" type="ORF">GCM10011379_05960</name>
</gene>
<keyword evidence="6" id="KW-0411">Iron-sulfur</keyword>
<proteinExistence type="predicted"/>
<dbReference type="SFLD" id="SFLDG01066">
    <property type="entry name" value="organic_radical-activating_enz"/>
    <property type="match status" value="1"/>
</dbReference>
<dbReference type="GO" id="GO:0046872">
    <property type="term" value="F:metal ion binding"/>
    <property type="evidence" value="ECO:0007669"/>
    <property type="project" value="UniProtKB-KW"/>
</dbReference>
<evidence type="ECO:0000256" key="5">
    <source>
        <dbReference type="ARBA" id="ARBA00023004"/>
    </source>
</evidence>
<feature type="domain" description="Radical SAM core" evidence="7">
    <location>
        <begin position="17"/>
        <end position="202"/>
    </location>
</feature>
<reference evidence="8" key="2">
    <citation type="submission" date="2020-09" db="EMBL/GenBank/DDBJ databases">
        <authorList>
            <person name="Sun Q."/>
            <person name="Zhou Y."/>
        </authorList>
    </citation>
    <scope>NUCLEOTIDE SEQUENCE</scope>
    <source>
        <strain evidence="8">CGMCC 1.15290</strain>
    </source>
</reference>
<evidence type="ECO:0000256" key="2">
    <source>
        <dbReference type="ARBA" id="ARBA00022485"/>
    </source>
</evidence>
<dbReference type="EMBL" id="BMIB01000001">
    <property type="protein sequence ID" value="GGH59321.1"/>
    <property type="molecule type" value="Genomic_DNA"/>
</dbReference>
<dbReference type="InterPro" id="IPR012837">
    <property type="entry name" value="NrdG"/>
</dbReference>
<reference evidence="8" key="1">
    <citation type="journal article" date="2014" name="Int. J. Syst. Evol. Microbiol.">
        <title>Complete genome sequence of Corynebacterium casei LMG S-19264T (=DSM 44701T), isolated from a smear-ripened cheese.</title>
        <authorList>
            <consortium name="US DOE Joint Genome Institute (JGI-PGF)"/>
            <person name="Walter F."/>
            <person name="Albersmeier A."/>
            <person name="Kalinowski J."/>
            <person name="Ruckert C."/>
        </authorList>
    </citation>
    <scope>NUCLEOTIDE SEQUENCE</scope>
    <source>
        <strain evidence="8">CGMCC 1.15290</strain>
    </source>
</reference>
<keyword evidence="3" id="KW-0949">S-adenosyl-L-methionine</keyword>
<comment type="cofactor">
    <cofactor evidence="1">
        <name>[4Fe-4S] cluster</name>
        <dbReference type="ChEBI" id="CHEBI:49883"/>
    </cofactor>
</comment>
<dbReference type="RefSeq" id="WP_188950488.1">
    <property type="nucleotide sequence ID" value="NZ_BMIB01000001.1"/>
</dbReference>
<evidence type="ECO:0000256" key="3">
    <source>
        <dbReference type="ARBA" id="ARBA00022691"/>
    </source>
</evidence>